<dbReference type="Proteomes" id="UP000225706">
    <property type="component" value="Unassembled WGS sequence"/>
</dbReference>
<dbReference type="PANTHER" id="PTHR14270:SF0">
    <property type="entry name" value="NONSENSE-MEDIATED MRNA DECAY FACTOR SMG9"/>
    <property type="match status" value="1"/>
</dbReference>
<dbReference type="Gene3D" id="3.40.50.300">
    <property type="entry name" value="P-loop containing nucleotide triphosphate hydrolases"/>
    <property type="match status" value="1"/>
</dbReference>
<proteinExistence type="inferred from homology"/>
<sequence length="488" mass="53707">MEDQDRGFRRGRGGRRRERGFRERPSRGKGDGPMGAHSASPTVPPMKTPIILTKPSAERGQETPVKQILIKPREQLPEASASSSAPQPVTSRGKTLLSDHSGGQGTERSTSTAPAHSMGSATGGPVSGSSGSVDALATNMASLKLGVHSHDGAPQLLKLLDENLQWNDSALEMLLDQTDFLVVGVIGPQGVGKSTILSVLGGAGPFTDPRSSVFPVQSRQVQEDGTNQTTGIDLAVTQERVILLDTQPLLSAALLDRLIHHDRNIPPEYTSPENYNEIQSLQIVTFLLTVCHVILVVQDWFTDLTVLRLLKTAEMLKPSSTSHTSHESSGLGSPDESDENYPNLVFVYNKATREDFHHENLSSMHYATSTLFQHSRLKLQSGISLLSSSLMPYRTLLTSCDDMNIFEVPLYQPHRGNGMCTKSPTYQGHPSFDVVLHSLRNQVFSVHRHLLTHHSLTERNWFHFAARSWETVRKSSLISEYNRLLCSQ</sequence>
<dbReference type="EMBL" id="LSMT01000142">
    <property type="protein sequence ID" value="PFX25784.1"/>
    <property type="molecule type" value="Genomic_DNA"/>
</dbReference>
<reference evidence="5" key="1">
    <citation type="journal article" date="2017" name="bioRxiv">
        <title>Comparative analysis of the genomes of Stylophora pistillata and Acropora digitifera provides evidence for extensive differences between species of corals.</title>
        <authorList>
            <person name="Voolstra C.R."/>
            <person name="Li Y."/>
            <person name="Liew Y.J."/>
            <person name="Baumgarten S."/>
            <person name="Zoccola D."/>
            <person name="Flot J.-F."/>
            <person name="Tambutte S."/>
            <person name="Allemand D."/>
            <person name="Aranda M."/>
        </authorList>
    </citation>
    <scope>NUCLEOTIDE SEQUENCE [LARGE SCALE GENOMIC DNA]</scope>
</reference>
<evidence type="ECO:0000256" key="1">
    <source>
        <dbReference type="ARBA" id="ARBA00007712"/>
    </source>
</evidence>
<feature type="region of interest" description="Disordered" evidence="3">
    <location>
        <begin position="1"/>
        <end position="131"/>
    </location>
</feature>
<gene>
    <name evidence="4" type="primary">Smg9</name>
    <name evidence="4" type="ORF">AWC38_SpisGene9550</name>
</gene>
<dbReference type="InterPro" id="IPR039177">
    <property type="entry name" value="SMG9"/>
</dbReference>
<dbReference type="AlphaFoldDB" id="A0A2B4S515"/>
<feature type="compositionally biased region" description="Basic residues" evidence="3">
    <location>
        <begin position="9"/>
        <end position="19"/>
    </location>
</feature>
<keyword evidence="5" id="KW-1185">Reference proteome</keyword>
<organism evidence="4 5">
    <name type="scientific">Stylophora pistillata</name>
    <name type="common">Smooth cauliflower coral</name>
    <dbReference type="NCBI Taxonomy" id="50429"/>
    <lineage>
        <taxon>Eukaryota</taxon>
        <taxon>Metazoa</taxon>
        <taxon>Cnidaria</taxon>
        <taxon>Anthozoa</taxon>
        <taxon>Hexacorallia</taxon>
        <taxon>Scleractinia</taxon>
        <taxon>Astrocoeniina</taxon>
        <taxon>Pocilloporidae</taxon>
        <taxon>Stylophora</taxon>
    </lineage>
</organism>
<feature type="region of interest" description="Disordered" evidence="3">
    <location>
        <begin position="318"/>
        <end position="338"/>
    </location>
</feature>
<comment type="caution">
    <text evidence="4">The sequence shown here is derived from an EMBL/GenBank/DDBJ whole genome shotgun (WGS) entry which is preliminary data.</text>
</comment>
<dbReference type="InterPro" id="IPR027417">
    <property type="entry name" value="P-loop_NTPase"/>
</dbReference>
<evidence type="ECO:0000313" key="5">
    <source>
        <dbReference type="Proteomes" id="UP000225706"/>
    </source>
</evidence>
<protein>
    <submittedName>
        <fullName evidence="4">Protein SMG9</fullName>
    </submittedName>
</protein>
<evidence type="ECO:0000256" key="2">
    <source>
        <dbReference type="ARBA" id="ARBA00023161"/>
    </source>
</evidence>
<dbReference type="OrthoDB" id="79514at2759"/>
<dbReference type="PANTHER" id="PTHR14270">
    <property type="entry name" value="NONSENSE-MEDIATED MRNA DECAY FACTOR SMG9"/>
    <property type="match status" value="1"/>
</dbReference>
<evidence type="ECO:0000313" key="4">
    <source>
        <dbReference type="EMBL" id="PFX25784.1"/>
    </source>
</evidence>
<feature type="compositionally biased region" description="Basic and acidic residues" evidence="3">
    <location>
        <begin position="20"/>
        <end position="30"/>
    </location>
</feature>
<accession>A0A2B4S515</accession>
<dbReference type="GO" id="GO:0000184">
    <property type="term" value="P:nuclear-transcribed mRNA catabolic process, nonsense-mediated decay"/>
    <property type="evidence" value="ECO:0007669"/>
    <property type="project" value="UniProtKB-KW"/>
</dbReference>
<comment type="similarity">
    <text evidence="1">Belongs to the SMG9 family.</text>
</comment>
<dbReference type="SUPFAM" id="SSF52540">
    <property type="entry name" value="P-loop containing nucleoside triphosphate hydrolases"/>
    <property type="match status" value="1"/>
</dbReference>
<evidence type="ECO:0000256" key="3">
    <source>
        <dbReference type="SAM" id="MobiDB-lite"/>
    </source>
</evidence>
<keyword evidence="2" id="KW-0866">Nonsense-mediated mRNA decay</keyword>
<feature type="compositionally biased region" description="Low complexity" evidence="3">
    <location>
        <begin position="319"/>
        <end position="333"/>
    </location>
</feature>
<dbReference type="STRING" id="50429.A0A2B4S515"/>
<name>A0A2B4S515_STYPI</name>